<evidence type="ECO:0000313" key="1">
    <source>
        <dbReference type="EMBL" id="KIW92722.1"/>
    </source>
</evidence>
<proteinExistence type="predicted"/>
<evidence type="ECO:0000313" key="2">
    <source>
        <dbReference type="Proteomes" id="UP000053789"/>
    </source>
</evidence>
<keyword evidence="2" id="KW-1185">Reference proteome</keyword>
<protein>
    <submittedName>
        <fullName evidence="1">Uncharacterized protein</fullName>
    </submittedName>
</protein>
<dbReference type="GeneID" id="27699498"/>
<reference evidence="1" key="1">
    <citation type="submission" date="2015-01" db="EMBL/GenBank/DDBJ databases">
        <title>The Genome Sequence of Cladophialophora bantiana CBS 173.52.</title>
        <authorList>
            <consortium name="The Broad Institute Genomics Platform"/>
            <person name="Cuomo C."/>
            <person name="de Hoog S."/>
            <person name="Gorbushina A."/>
            <person name="Stielow B."/>
            <person name="Teixiera M."/>
            <person name="Abouelleil A."/>
            <person name="Chapman S.B."/>
            <person name="Priest M."/>
            <person name="Young S.K."/>
            <person name="Wortman J."/>
            <person name="Nusbaum C."/>
            <person name="Birren B."/>
        </authorList>
    </citation>
    <scope>NUCLEOTIDE SEQUENCE [LARGE SCALE GENOMIC DNA]</scope>
    <source>
        <strain evidence="1">CBS 173.52</strain>
    </source>
</reference>
<dbReference type="AlphaFoldDB" id="A0A0D2G1V7"/>
<dbReference type="EMBL" id="KN846988">
    <property type="protein sequence ID" value="KIW92722.1"/>
    <property type="molecule type" value="Genomic_DNA"/>
</dbReference>
<dbReference type="HOGENOM" id="CLU_1124414_0_0_1"/>
<dbReference type="VEuPathDB" id="FungiDB:Z519_06570"/>
<name>A0A0D2G1V7_CLAB1</name>
<accession>A0A0D2G1V7</accession>
<organism evidence="1 2">
    <name type="scientific">Cladophialophora bantiana (strain ATCC 10958 / CBS 173.52 / CDC B-1940 / NIH 8579)</name>
    <name type="common">Xylohypha bantiana</name>
    <dbReference type="NCBI Taxonomy" id="1442370"/>
    <lineage>
        <taxon>Eukaryota</taxon>
        <taxon>Fungi</taxon>
        <taxon>Dikarya</taxon>
        <taxon>Ascomycota</taxon>
        <taxon>Pezizomycotina</taxon>
        <taxon>Eurotiomycetes</taxon>
        <taxon>Chaetothyriomycetidae</taxon>
        <taxon>Chaetothyriales</taxon>
        <taxon>Herpotrichiellaceae</taxon>
        <taxon>Cladophialophora</taxon>
    </lineage>
</organism>
<dbReference type="OrthoDB" id="5428040at2759"/>
<gene>
    <name evidence="1" type="ORF">Z519_06570</name>
</gene>
<sequence length="247" mass="27274">MANIDECAGPRISGNISIDLSSVPRFRYHENDKRAKNFSCSTAVLNAQRRSEWSLMACPVTQTAGIVSATDNIGEVLDPNSGTRYGMNTYMLYGVGQHDRHLGRWLNYCKRQMIFEDDDRGPIVSNLRLASEADYISRREWLNIPTNDPLVTFSLSLCYSAFNETVISALAVGAIAQSQASNGTMTIAHLVQKEFVSKWGLLGSTRLVRRPRSMIHSQSEGFSASHDQSRILQAQAQGVTSGSLVPI</sequence>
<dbReference type="RefSeq" id="XP_016619391.1">
    <property type="nucleotide sequence ID" value="XM_016764309.1"/>
</dbReference>
<dbReference type="Proteomes" id="UP000053789">
    <property type="component" value="Unassembled WGS sequence"/>
</dbReference>